<organism evidence="14 15">
    <name type="scientific">Paracoccus litorisediminis</name>
    <dbReference type="NCBI Taxonomy" id="2006130"/>
    <lineage>
        <taxon>Bacteria</taxon>
        <taxon>Pseudomonadati</taxon>
        <taxon>Pseudomonadota</taxon>
        <taxon>Alphaproteobacteria</taxon>
        <taxon>Rhodobacterales</taxon>
        <taxon>Paracoccaceae</taxon>
        <taxon>Paracoccus</taxon>
    </lineage>
</organism>
<dbReference type="Pfam" id="PF26002">
    <property type="entry name" value="Beta-barrel_AprE"/>
    <property type="match status" value="1"/>
</dbReference>
<evidence type="ECO:0000256" key="2">
    <source>
        <dbReference type="ARBA" id="ARBA00009477"/>
    </source>
</evidence>
<keyword evidence="4 9" id="KW-1003">Cell membrane</keyword>
<feature type="domain" description="AprE-like long alpha-helical hairpin" evidence="12">
    <location>
        <begin position="122"/>
        <end position="310"/>
    </location>
</feature>
<name>A0A844HFS9_9RHOB</name>
<feature type="compositionally biased region" description="Pro residues" evidence="11">
    <location>
        <begin position="26"/>
        <end position="36"/>
    </location>
</feature>
<dbReference type="AlphaFoldDB" id="A0A844HFS9"/>
<gene>
    <name evidence="14" type="ORF">GL300_05605</name>
</gene>
<feature type="transmembrane region" description="Helical" evidence="9">
    <location>
        <begin position="45"/>
        <end position="65"/>
    </location>
</feature>
<dbReference type="InterPro" id="IPR058781">
    <property type="entry name" value="HH_AprE-like"/>
</dbReference>
<feature type="domain" description="AprE-like beta-barrel" evidence="13">
    <location>
        <begin position="353"/>
        <end position="442"/>
    </location>
</feature>
<evidence type="ECO:0000256" key="6">
    <source>
        <dbReference type="ARBA" id="ARBA00022692"/>
    </source>
</evidence>
<evidence type="ECO:0000256" key="9">
    <source>
        <dbReference type="RuleBase" id="RU365093"/>
    </source>
</evidence>
<dbReference type="PANTHER" id="PTHR30386:SF17">
    <property type="entry name" value="ALKALINE PROTEASE SECRETION PROTEIN APRE"/>
    <property type="match status" value="1"/>
</dbReference>
<dbReference type="NCBIfam" id="TIGR01843">
    <property type="entry name" value="type_I_hlyD"/>
    <property type="match status" value="1"/>
</dbReference>
<dbReference type="OrthoDB" id="9810980at2"/>
<dbReference type="SUPFAM" id="SSF111369">
    <property type="entry name" value="HlyD-like secretion proteins"/>
    <property type="match status" value="1"/>
</dbReference>
<dbReference type="RefSeq" id="WP_155038619.1">
    <property type="nucleotide sequence ID" value="NZ_JBHGCD010000005.1"/>
</dbReference>
<comment type="caution">
    <text evidence="14">The sequence shown here is derived from an EMBL/GenBank/DDBJ whole genome shotgun (WGS) entry which is preliminary data.</text>
</comment>
<keyword evidence="8 9" id="KW-0472">Membrane</keyword>
<dbReference type="Proteomes" id="UP000449846">
    <property type="component" value="Unassembled WGS sequence"/>
</dbReference>
<dbReference type="PRINTS" id="PR01490">
    <property type="entry name" value="RTXTOXIND"/>
</dbReference>
<evidence type="ECO:0000256" key="7">
    <source>
        <dbReference type="ARBA" id="ARBA00022989"/>
    </source>
</evidence>
<evidence type="ECO:0000256" key="10">
    <source>
        <dbReference type="SAM" id="Coils"/>
    </source>
</evidence>
<keyword evidence="3 9" id="KW-0813">Transport</keyword>
<keyword evidence="7 9" id="KW-1133">Transmembrane helix</keyword>
<dbReference type="EMBL" id="WMIG01000002">
    <property type="protein sequence ID" value="MTH58683.1"/>
    <property type="molecule type" value="Genomic_DNA"/>
</dbReference>
<protein>
    <recommendedName>
        <fullName evidence="9">Membrane fusion protein (MFP) family protein</fullName>
    </recommendedName>
</protein>
<feature type="coiled-coil region" evidence="10">
    <location>
        <begin position="260"/>
        <end position="318"/>
    </location>
</feature>
<dbReference type="Pfam" id="PF25994">
    <property type="entry name" value="HH_AprE"/>
    <property type="match status" value="1"/>
</dbReference>
<feature type="region of interest" description="Disordered" evidence="11">
    <location>
        <begin position="1"/>
        <end position="39"/>
    </location>
</feature>
<sequence length="465" mass="50903">MTDPRPAAPDLPIAATPASTSGPAKVPSPPPPPPVRPDWSARGSVALGLFALALLIGGFGLWSVGARIAGAVVASGQVEVEQRRQIVQHPDGGVVSEILVHEGESVAAGQVLIRLDGALLGTELTIVEGQYFEILARRGRLEAERADIKDIAFPEELTRQASTRPELANLMEGQASLFRARLDTLTQSLGQLSKQSEQVQSQIRGIDAQSVALQQQRDFISQELRDQRSLLEKGLAQASRVLALEREAARLDGLLGEATANRAQAETQLAEIDLSRLEKSAAYRQEAETELRDLGYRELELAERRRSLTEQIARLEIRAPVAGVVQELQITTPRSVIRAADPILYIIPQDRPLVVAARIATINIDEVHPGQQVVLRFSSFSSRTTPEIDGILSRVSPDTLVDQTTHVPYYRAEVTIPPQERAKLEGLSLIPGMPVEVYVQTGERSPFAYLVKPLSDYFIRAFREN</sequence>
<comment type="subcellular location">
    <subcellularLocation>
        <location evidence="1 9">Cell inner membrane</location>
        <topology evidence="1 9">Single-pass membrane protein</topology>
    </subcellularLocation>
</comment>
<evidence type="ECO:0000259" key="12">
    <source>
        <dbReference type="Pfam" id="PF25994"/>
    </source>
</evidence>
<evidence type="ECO:0000256" key="3">
    <source>
        <dbReference type="ARBA" id="ARBA00022448"/>
    </source>
</evidence>
<accession>A0A844HFS9</accession>
<dbReference type="InterPro" id="IPR010129">
    <property type="entry name" value="T1SS_HlyD"/>
</dbReference>
<evidence type="ECO:0000313" key="14">
    <source>
        <dbReference type="EMBL" id="MTH58683.1"/>
    </source>
</evidence>
<dbReference type="Gene3D" id="2.40.50.100">
    <property type="match status" value="1"/>
</dbReference>
<proteinExistence type="inferred from homology"/>
<reference evidence="14 15" key="1">
    <citation type="submission" date="2019-11" db="EMBL/GenBank/DDBJ databases">
        <authorList>
            <person name="Dong K."/>
        </authorList>
    </citation>
    <scope>NUCLEOTIDE SEQUENCE [LARGE SCALE GENOMIC DNA]</scope>
    <source>
        <strain evidence="14 15">NBRC 112902</strain>
    </source>
</reference>
<dbReference type="GO" id="GO:0015031">
    <property type="term" value="P:protein transport"/>
    <property type="evidence" value="ECO:0007669"/>
    <property type="project" value="InterPro"/>
</dbReference>
<evidence type="ECO:0000256" key="11">
    <source>
        <dbReference type="SAM" id="MobiDB-lite"/>
    </source>
</evidence>
<dbReference type="Gene3D" id="2.40.30.170">
    <property type="match status" value="1"/>
</dbReference>
<evidence type="ECO:0000256" key="8">
    <source>
        <dbReference type="ARBA" id="ARBA00023136"/>
    </source>
</evidence>
<evidence type="ECO:0000256" key="4">
    <source>
        <dbReference type="ARBA" id="ARBA00022475"/>
    </source>
</evidence>
<dbReference type="PANTHER" id="PTHR30386">
    <property type="entry name" value="MEMBRANE FUSION SUBUNIT OF EMRAB-TOLC MULTIDRUG EFFLUX PUMP"/>
    <property type="match status" value="1"/>
</dbReference>
<comment type="similarity">
    <text evidence="2 9">Belongs to the membrane fusion protein (MFP) (TC 8.A.1) family.</text>
</comment>
<keyword evidence="15" id="KW-1185">Reference proteome</keyword>
<evidence type="ECO:0000256" key="1">
    <source>
        <dbReference type="ARBA" id="ARBA00004377"/>
    </source>
</evidence>
<keyword evidence="5 9" id="KW-0997">Cell inner membrane</keyword>
<dbReference type="InterPro" id="IPR058982">
    <property type="entry name" value="Beta-barrel_AprE"/>
</dbReference>
<evidence type="ECO:0000313" key="15">
    <source>
        <dbReference type="Proteomes" id="UP000449846"/>
    </source>
</evidence>
<keyword evidence="10" id="KW-0175">Coiled coil</keyword>
<evidence type="ECO:0000259" key="13">
    <source>
        <dbReference type="Pfam" id="PF26002"/>
    </source>
</evidence>
<evidence type="ECO:0000256" key="5">
    <source>
        <dbReference type="ARBA" id="ARBA00022519"/>
    </source>
</evidence>
<dbReference type="GO" id="GO:0005886">
    <property type="term" value="C:plasma membrane"/>
    <property type="evidence" value="ECO:0007669"/>
    <property type="project" value="UniProtKB-SubCell"/>
</dbReference>
<keyword evidence="6 9" id="KW-0812">Transmembrane</keyword>
<dbReference type="InterPro" id="IPR050739">
    <property type="entry name" value="MFP"/>
</dbReference>